<feature type="domain" description="RNA polymerase sigma factor 54 core-binding" evidence="11">
    <location>
        <begin position="135"/>
        <end position="331"/>
    </location>
</feature>
<dbReference type="InterPro" id="IPR007046">
    <property type="entry name" value="RNA_pol_sigma_54_core-bd"/>
</dbReference>
<dbReference type="EMBL" id="JABBZM010000006">
    <property type="protein sequence ID" value="NMV37934.1"/>
    <property type="molecule type" value="Genomic_DNA"/>
</dbReference>
<evidence type="ECO:0000256" key="4">
    <source>
        <dbReference type="ARBA" id="ARBA00022695"/>
    </source>
</evidence>
<dbReference type="RefSeq" id="WP_169339858.1">
    <property type="nucleotide sequence ID" value="NZ_JABBZM010000006.1"/>
</dbReference>
<dbReference type="Pfam" id="PF04963">
    <property type="entry name" value="Sigma54_CBD"/>
    <property type="match status" value="1"/>
</dbReference>
<evidence type="ECO:0000256" key="9">
    <source>
        <dbReference type="PIRNR" id="PIRNR000774"/>
    </source>
</evidence>
<dbReference type="PIRSF" id="PIRSF000774">
    <property type="entry name" value="RpoN"/>
    <property type="match status" value="1"/>
</dbReference>
<comment type="caution">
    <text evidence="12">The sequence shown here is derived from an EMBL/GenBank/DDBJ whole genome shotgun (WGS) entry which is preliminary data.</text>
</comment>
<evidence type="ECO:0000259" key="11">
    <source>
        <dbReference type="Pfam" id="PF04963"/>
    </source>
</evidence>
<dbReference type="Pfam" id="PF04552">
    <property type="entry name" value="Sigma54_DBD"/>
    <property type="match status" value="1"/>
</dbReference>
<dbReference type="Pfam" id="PF00309">
    <property type="entry name" value="Sigma54_AID"/>
    <property type="match status" value="1"/>
</dbReference>
<evidence type="ECO:0000256" key="8">
    <source>
        <dbReference type="ARBA" id="ARBA00023163"/>
    </source>
</evidence>
<dbReference type="NCBIfam" id="TIGR02395">
    <property type="entry name" value="rpoN_sigma"/>
    <property type="match status" value="1"/>
</dbReference>
<organism evidence="12 13">
    <name type="scientific">Ralstonia insidiosa</name>
    <dbReference type="NCBI Taxonomy" id="190721"/>
    <lineage>
        <taxon>Bacteria</taxon>
        <taxon>Pseudomonadati</taxon>
        <taxon>Pseudomonadota</taxon>
        <taxon>Betaproteobacteria</taxon>
        <taxon>Burkholderiales</taxon>
        <taxon>Burkholderiaceae</taxon>
        <taxon>Ralstonia</taxon>
    </lineage>
</organism>
<evidence type="ECO:0000313" key="13">
    <source>
        <dbReference type="Proteomes" id="UP000575469"/>
    </source>
</evidence>
<dbReference type="GO" id="GO:0000428">
    <property type="term" value="C:DNA-directed RNA polymerase complex"/>
    <property type="evidence" value="ECO:0007669"/>
    <property type="project" value="UniProtKB-KW"/>
</dbReference>
<dbReference type="NCBIfam" id="NF009118">
    <property type="entry name" value="PRK12469.1"/>
    <property type="match status" value="1"/>
</dbReference>
<proteinExistence type="inferred from homology"/>
<dbReference type="PANTHER" id="PTHR32248:SF4">
    <property type="entry name" value="RNA POLYMERASE SIGMA-54 FACTOR"/>
    <property type="match status" value="1"/>
</dbReference>
<keyword evidence="5 9" id="KW-0805">Transcription regulation</keyword>
<dbReference type="Proteomes" id="UP000575469">
    <property type="component" value="Unassembled WGS sequence"/>
</dbReference>
<dbReference type="InterPro" id="IPR038709">
    <property type="entry name" value="RpoN_core-bd_sf"/>
</dbReference>
<keyword evidence="7 9" id="KW-0238">DNA-binding</keyword>
<dbReference type="GO" id="GO:0003677">
    <property type="term" value="F:DNA binding"/>
    <property type="evidence" value="ECO:0007669"/>
    <property type="project" value="UniProtKB-KW"/>
</dbReference>
<protein>
    <recommendedName>
        <fullName evidence="9">RNA polymerase sigma-54 factor</fullName>
    </recommendedName>
</protein>
<dbReference type="Gene3D" id="1.10.10.60">
    <property type="entry name" value="Homeodomain-like"/>
    <property type="match status" value="1"/>
</dbReference>
<dbReference type="AlphaFoldDB" id="A0A848NZS2"/>
<dbReference type="PRINTS" id="PR00045">
    <property type="entry name" value="SIGMA54FCT"/>
</dbReference>
<name>A0A848NZS2_9RALS</name>
<keyword evidence="4 9" id="KW-0548">Nucleotidyltransferase</keyword>
<keyword evidence="8 9" id="KW-0804">Transcription</keyword>
<gene>
    <name evidence="12" type="ORF">HGR00_08430</name>
</gene>
<evidence type="ECO:0000256" key="6">
    <source>
        <dbReference type="ARBA" id="ARBA00023082"/>
    </source>
</evidence>
<dbReference type="InterPro" id="IPR000394">
    <property type="entry name" value="RNA_pol_sigma_54"/>
</dbReference>
<dbReference type="InterPro" id="IPR007634">
    <property type="entry name" value="RNA_pol_sigma_54_DNA-bd"/>
</dbReference>
<dbReference type="NCBIfam" id="NF004595">
    <property type="entry name" value="PRK05932.1-2"/>
    <property type="match status" value="1"/>
</dbReference>
<keyword evidence="3 9" id="KW-0808">Transferase</keyword>
<evidence type="ECO:0000256" key="1">
    <source>
        <dbReference type="ARBA" id="ARBA00008798"/>
    </source>
</evidence>
<evidence type="ECO:0000313" key="12">
    <source>
        <dbReference type="EMBL" id="NMV37934.1"/>
    </source>
</evidence>
<dbReference type="GO" id="GO:0016987">
    <property type="term" value="F:sigma factor activity"/>
    <property type="evidence" value="ECO:0007669"/>
    <property type="project" value="UniProtKB-KW"/>
</dbReference>
<evidence type="ECO:0000256" key="5">
    <source>
        <dbReference type="ARBA" id="ARBA00023015"/>
    </source>
</evidence>
<dbReference type="GO" id="GO:0016779">
    <property type="term" value="F:nucleotidyltransferase activity"/>
    <property type="evidence" value="ECO:0007669"/>
    <property type="project" value="UniProtKB-KW"/>
</dbReference>
<dbReference type="PANTHER" id="PTHR32248">
    <property type="entry name" value="RNA POLYMERASE SIGMA-54 FACTOR"/>
    <property type="match status" value="1"/>
</dbReference>
<feature type="domain" description="RNA polymerase sigma factor 54 DNA-binding" evidence="10">
    <location>
        <begin position="346"/>
        <end position="502"/>
    </location>
</feature>
<dbReference type="Gene3D" id="1.10.10.1330">
    <property type="entry name" value="RNA polymerase sigma-54 factor, core-binding domain"/>
    <property type="match status" value="1"/>
</dbReference>
<dbReference type="GO" id="GO:0006352">
    <property type="term" value="P:DNA-templated transcription initiation"/>
    <property type="evidence" value="ECO:0007669"/>
    <property type="project" value="InterPro"/>
</dbReference>
<evidence type="ECO:0000259" key="10">
    <source>
        <dbReference type="Pfam" id="PF04552"/>
    </source>
</evidence>
<dbReference type="GO" id="GO:0001216">
    <property type="term" value="F:DNA-binding transcription activator activity"/>
    <property type="evidence" value="ECO:0007669"/>
    <property type="project" value="InterPro"/>
</dbReference>
<evidence type="ECO:0000256" key="3">
    <source>
        <dbReference type="ARBA" id="ARBA00022679"/>
    </source>
</evidence>
<sequence length="503" mass="55439">MIKAALEMRAKQHLALTPRLQQSVKLLQLSANEFAQEMQEALASNPFLEEVEHEAGAQAQAGGIARTGEVSASIESDGAIADTSHADATPLETTTSAIETDPAIAASEEFPADFSTYYNHNGSHHGDGEDSDIGEWVHATPSLREHLHEELLSYRLSDRDRVLAQTVVEALDDDGYLRQLLSELIPLAPVEPVPTEKEMQIALALVQSLDPPGVAARDLSECLRLQIEARPADTDAEERIQEIAQDIVHSHLPRLAKREFAQMRRALNCTEEELRDACALIRALDPRPGQRFSQTHAGYIVPDVFVTKIKGKWVAVTNPAVAPCARINKVYAELFAQTRGHSSTPLAHQLQEARWLIRNAQQRFATIQRVAEAIVAHQKHFLEYGEVAMKPLVLRDVAEELGLHESTISRATGNKYMATPRGIFEFKHFFSRQLATDTGGACSAAAVRALLKEMIEAEDADAPLSDVSLAKMLAEQGVIVARRTVSKYRGLMRIAPAELRRQA</sequence>
<dbReference type="PROSITE" id="PS50044">
    <property type="entry name" value="SIGMA54_3"/>
    <property type="match status" value="1"/>
</dbReference>
<accession>A0A848NZS2</accession>
<dbReference type="PROSITE" id="PS00717">
    <property type="entry name" value="SIGMA54_1"/>
    <property type="match status" value="1"/>
</dbReference>
<comment type="similarity">
    <text evidence="1 9">Belongs to the sigma-54 factor family.</text>
</comment>
<keyword evidence="6 9" id="KW-0731">Sigma factor</keyword>
<keyword evidence="2 9" id="KW-0240">DNA-directed RNA polymerase</keyword>
<comment type="function">
    <text evidence="9">Sigma factors are initiation factors that promote the attachment of RNA polymerase to specific initiation sites and are then released.</text>
</comment>
<evidence type="ECO:0000256" key="7">
    <source>
        <dbReference type="ARBA" id="ARBA00023125"/>
    </source>
</evidence>
<evidence type="ECO:0000256" key="2">
    <source>
        <dbReference type="ARBA" id="ARBA00022478"/>
    </source>
</evidence>
<reference evidence="12 13" key="1">
    <citation type="submission" date="2020-04" db="EMBL/GenBank/DDBJ databases">
        <title>Ralstonia insidiosa genome sequencing and assembly.</title>
        <authorList>
            <person name="Martins R.C.R."/>
            <person name="Perdigao-Neto L.V."/>
            <person name="Levin A.S.S."/>
            <person name="Costa S.F."/>
        </authorList>
    </citation>
    <scope>NUCLEOTIDE SEQUENCE [LARGE SCALE GENOMIC DNA]</scope>
    <source>
        <strain evidence="12 13">5047</strain>
    </source>
</reference>